<dbReference type="PROSITE" id="PS50206">
    <property type="entry name" value="RHODANESE_3"/>
    <property type="match status" value="1"/>
</dbReference>
<comment type="caution">
    <text evidence="3">The sequence shown here is derived from an EMBL/GenBank/DDBJ whole genome shotgun (WGS) entry which is preliminary data.</text>
</comment>
<dbReference type="Pfam" id="PF00581">
    <property type="entry name" value="Rhodanese"/>
    <property type="match status" value="1"/>
</dbReference>
<evidence type="ECO:0000313" key="3">
    <source>
        <dbReference type="EMBL" id="KAK2067554.1"/>
    </source>
</evidence>
<gene>
    <name evidence="3" type="ORF">P8C59_001288</name>
</gene>
<dbReference type="GO" id="GO:0004792">
    <property type="term" value="F:thiosulfate-cyanide sulfurtransferase activity"/>
    <property type="evidence" value="ECO:0007669"/>
    <property type="project" value="TreeGrafter"/>
</dbReference>
<reference evidence="3" key="1">
    <citation type="journal article" date="2023" name="Mol. Plant Microbe Interact.">
        <title>Elucidating the Obligate Nature and Biological Capacity of an Invasive Fungal Corn Pathogen.</title>
        <authorList>
            <person name="MacCready J.S."/>
            <person name="Roggenkamp E.M."/>
            <person name="Gdanetz K."/>
            <person name="Chilvers M.I."/>
        </authorList>
    </citation>
    <scope>NUCLEOTIDE SEQUENCE</scope>
    <source>
        <strain evidence="3">PM02</strain>
    </source>
</reference>
<sequence length="182" mass="20395">MLVAPRRQDCRETRFQITVFHPTRPKHATLNPTLPSATAPAKPVAASRPSCISSRRYSQTASSARIKTWDFEEIQKIVKEPKNMVIVDVREASELQETGRIPGAIHIPITTQPDSFHVTDEEFEDRLGYPRPDKDTELLTYCRSGVRAHAAAEIARAAGWTKLGEYPGSWLDWTKKGGAVQK</sequence>
<dbReference type="InterPro" id="IPR001763">
    <property type="entry name" value="Rhodanese-like_dom"/>
</dbReference>
<dbReference type="Proteomes" id="UP001217918">
    <property type="component" value="Unassembled WGS sequence"/>
</dbReference>
<feature type="domain" description="Rhodanese" evidence="2">
    <location>
        <begin position="80"/>
        <end position="182"/>
    </location>
</feature>
<dbReference type="InterPro" id="IPR036873">
    <property type="entry name" value="Rhodanese-like_dom_sf"/>
</dbReference>
<dbReference type="SUPFAM" id="SSF52821">
    <property type="entry name" value="Rhodanese/Cell cycle control phosphatase"/>
    <property type="match status" value="1"/>
</dbReference>
<dbReference type="PANTHER" id="PTHR44086">
    <property type="entry name" value="THIOSULFATE SULFURTRANSFERASE RDL2, MITOCHONDRIAL-RELATED"/>
    <property type="match status" value="1"/>
</dbReference>
<dbReference type="GO" id="GO:0005739">
    <property type="term" value="C:mitochondrion"/>
    <property type="evidence" value="ECO:0007669"/>
    <property type="project" value="TreeGrafter"/>
</dbReference>
<keyword evidence="4" id="KW-1185">Reference proteome</keyword>
<name>A0AAD9HZ37_9PEZI</name>
<feature type="region of interest" description="Disordered" evidence="1">
    <location>
        <begin position="26"/>
        <end position="47"/>
    </location>
</feature>
<protein>
    <recommendedName>
        <fullName evidence="2">Rhodanese domain-containing protein</fullName>
    </recommendedName>
</protein>
<organism evidence="3 4">
    <name type="scientific">Phyllachora maydis</name>
    <dbReference type="NCBI Taxonomy" id="1825666"/>
    <lineage>
        <taxon>Eukaryota</taxon>
        <taxon>Fungi</taxon>
        <taxon>Dikarya</taxon>
        <taxon>Ascomycota</taxon>
        <taxon>Pezizomycotina</taxon>
        <taxon>Sordariomycetes</taxon>
        <taxon>Sordariomycetidae</taxon>
        <taxon>Phyllachorales</taxon>
        <taxon>Phyllachoraceae</taxon>
        <taxon>Phyllachora</taxon>
    </lineage>
</organism>
<dbReference type="SMART" id="SM00450">
    <property type="entry name" value="RHOD"/>
    <property type="match status" value="1"/>
</dbReference>
<dbReference type="EMBL" id="JAQQPM010000001">
    <property type="protein sequence ID" value="KAK2067554.1"/>
    <property type="molecule type" value="Genomic_DNA"/>
</dbReference>
<evidence type="ECO:0000256" key="1">
    <source>
        <dbReference type="SAM" id="MobiDB-lite"/>
    </source>
</evidence>
<dbReference type="PANTHER" id="PTHR44086:SF10">
    <property type="entry name" value="THIOSULFATE SULFURTRANSFERASE_RHODANESE-LIKE DOMAIN-CONTAINING PROTEIN 3"/>
    <property type="match status" value="1"/>
</dbReference>
<evidence type="ECO:0000313" key="4">
    <source>
        <dbReference type="Proteomes" id="UP001217918"/>
    </source>
</evidence>
<evidence type="ECO:0000259" key="2">
    <source>
        <dbReference type="PROSITE" id="PS50206"/>
    </source>
</evidence>
<proteinExistence type="predicted"/>
<dbReference type="AlphaFoldDB" id="A0AAD9HZ37"/>
<dbReference type="Gene3D" id="3.40.250.10">
    <property type="entry name" value="Rhodanese-like domain"/>
    <property type="match status" value="1"/>
</dbReference>
<accession>A0AAD9HZ37</accession>